<gene>
    <name evidence="2" type="ORF">GCM10009069_01530</name>
</gene>
<dbReference type="EMBL" id="BMZH01000001">
    <property type="protein sequence ID" value="GHA82113.1"/>
    <property type="molecule type" value="Genomic_DNA"/>
</dbReference>
<dbReference type="AlphaFoldDB" id="A0A8J3CPJ2"/>
<accession>A0A8J3CPJ2</accession>
<dbReference type="PROSITE" id="PS51257">
    <property type="entry name" value="PROKAR_LIPOPROTEIN"/>
    <property type="match status" value="1"/>
</dbReference>
<evidence type="ECO:0000313" key="3">
    <source>
        <dbReference type="Proteomes" id="UP000634004"/>
    </source>
</evidence>
<dbReference type="Proteomes" id="UP000634004">
    <property type="component" value="Unassembled WGS sequence"/>
</dbReference>
<evidence type="ECO:0000256" key="1">
    <source>
        <dbReference type="SAM" id="SignalP"/>
    </source>
</evidence>
<feature type="chain" id="PRO_5035317632" evidence="1">
    <location>
        <begin position="20"/>
        <end position="150"/>
    </location>
</feature>
<protein>
    <submittedName>
        <fullName evidence="2">Uncharacterized protein</fullName>
    </submittedName>
</protein>
<reference evidence="2" key="1">
    <citation type="journal article" date="2014" name="Int. J. Syst. Evol. Microbiol.">
        <title>Complete genome sequence of Corynebacterium casei LMG S-19264T (=DSM 44701T), isolated from a smear-ripened cheese.</title>
        <authorList>
            <consortium name="US DOE Joint Genome Institute (JGI-PGF)"/>
            <person name="Walter F."/>
            <person name="Albersmeier A."/>
            <person name="Kalinowski J."/>
            <person name="Ruckert C."/>
        </authorList>
    </citation>
    <scope>NUCLEOTIDE SEQUENCE</scope>
    <source>
        <strain evidence="2">KCTC 32513</strain>
    </source>
</reference>
<dbReference type="InterPro" id="IPR045500">
    <property type="entry name" value="DUF6491"/>
</dbReference>
<comment type="caution">
    <text evidence="2">The sequence shown here is derived from an EMBL/GenBank/DDBJ whole genome shotgun (WGS) entry which is preliminary data.</text>
</comment>
<name>A0A8J3CPJ2_9PROT</name>
<keyword evidence="1" id="KW-0732">Signal</keyword>
<sequence>MTRPLTLISLSAITLMAFAGCTTDGQPTRSDAIAETLADARVGEEVDKICFTRGIDSFSEEKRNSVVLRRGVNDEYLVVTQSCTNLDMAQSLRLDSALGCLRRQDYIRVYQSAFGPSDADRFAFDRCQIDAIYKWDDALDALVDDEPDAD</sequence>
<organism evidence="2 3">
    <name type="scientific">Algimonas arctica</name>
    <dbReference type="NCBI Taxonomy" id="1479486"/>
    <lineage>
        <taxon>Bacteria</taxon>
        <taxon>Pseudomonadati</taxon>
        <taxon>Pseudomonadota</taxon>
        <taxon>Alphaproteobacteria</taxon>
        <taxon>Maricaulales</taxon>
        <taxon>Robiginitomaculaceae</taxon>
        <taxon>Algimonas</taxon>
    </lineage>
</organism>
<reference evidence="2" key="2">
    <citation type="submission" date="2020-09" db="EMBL/GenBank/DDBJ databases">
        <authorList>
            <person name="Sun Q."/>
            <person name="Kim S."/>
        </authorList>
    </citation>
    <scope>NUCLEOTIDE SEQUENCE</scope>
    <source>
        <strain evidence="2">KCTC 32513</strain>
    </source>
</reference>
<dbReference type="Pfam" id="PF20101">
    <property type="entry name" value="DUF6491"/>
    <property type="match status" value="1"/>
</dbReference>
<feature type="signal peptide" evidence="1">
    <location>
        <begin position="1"/>
        <end position="19"/>
    </location>
</feature>
<keyword evidence="3" id="KW-1185">Reference proteome</keyword>
<proteinExistence type="predicted"/>
<dbReference type="RefSeq" id="WP_189494357.1">
    <property type="nucleotide sequence ID" value="NZ_BMZH01000001.1"/>
</dbReference>
<evidence type="ECO:0000313" key="2">
    <source>
        <dbReference type="EMBL" id="GHA82113.1"/>
    </source>
</evidence>